<proteinExistence type="predicted"/>
<dbReference type="EMBL" id="VSRR010009060">
    <property type="protein sequence ID" value="MPC49729.1"/>
    <property type="molecule type" value="Genomic_DNA"/>
</dbReference>
<reference evidence="2 3" key="1">
    <citation type="submission" date="2019-05" db="EMBL/GenBank/DDBJ databases">
        <title>Another draft genome of Portunus trituberculatus and its Hox gene families provides insights of decapod evolution.</title>
        <authorList>
            <person name="Jeong J.-H."/>
            <person name="Song I."/>
            <person name="Kim S."/>
            <person name="Choi T."/>
            <person name="Kim D."/>
            <person name="Ryu S."/>
            <person name="Kim W."/>
        </authorList>
    </citation>
    <scope>NUCLEOTIDE SEQUENCE [LARGE SCALE GENOMIC DNA]</scope>
    <source>
        <tissue evidence="2">Muscle</tissue>
    </source>
</reference>
<accession>A0A5B7FWZ7</accession>
<evidence type="ECO:0000313" key="3">
    <source>
        <dbReference type="Proteomes" id="UP000324222"/>
    </source>
</evidence>
<protein>
    <submittedName>
        <fullName evidence="2">Uncharacterized protein</fullName>
    </submittedName>
</protein>
<dbReference type="AlphaFoldDB" id="A0A5B7FWZ7"/>
<gene>
    <name evidence="2" type="ORF">E2C01_043541</name>
</gene>
<organism evidence="2 3">
    <name type="scientific">Portunus trituberculatus</name>
    <name type="common">Swimming crab</name>
    <name type="synonym">Neptunus trituberculatus</name>
    <dbReference type="NCBI Taxonomy" id="210409"/>
    <lineage>
        <taxon>Eukaryota</taxon>
        <taxon>Metazoa</taxon>
        <taxon>Ecdysozoa</taxon>
        <taxon>Arthropoda</taxon>
        <taxon>Crustacea</taxon>
        <taxon>Multicrustacea</taxon>
        <taxon>Malacostraca</taxon>
        <taxon>Eumalacostraca</taxon>
        <taxon>Eucarida</taxon>
        <taxon>Decapoda</taxon>
        <taxon>Pleocyemata</taxon>
        <taxon>Brachyura</taxon>
        <taxon>Eubrachyura</taxon>
        <taxon>Portunoidea</taxon>
        <taxon>Portunidae</taxon>
        <taxon>Portuninae</taxon>
        <taxon>Portunus</taxon>
    </lineage>
</organism>
<name>A0A5B7FWZ7_PORTR</name>
<feature type="signal peptide" evidence="1">
    <location>
        <begin position="1"/>
        <end position="26"/>
    </location>
</feature>
<keyword evidence="3" id="KW-1185">Reference proteome</keyword>
<keyword evidence="1" id="KW-0732">Signal</keyword>
<sequence>MKALWVGGSGRLAGWLAGWLVGEVECVMEEKNRNRPDFHYTLSTGCYRRQILKAEIESPFNPPANIIQSI</sequence>
<evidence type="ECO:0000256" key="1">
    <source>
        <dbReference type="SAM" id="SignalP"/>
    </source>
</evidence>
<dbReference type="Proteomes" id="UP000324222">
    <property type="component" value="Unassembled WGS sequence"/>
</dbReference>
<feature type="chain" id="PRO_5022796751" evidence="1">
    <location>
        <begin position="27"/>
        <end position="70"/>
    </location>
</feature>
<comment type="caution">
    <text evidence="2">The sequence shown here is derived from an EMBL/GenBank/DDBJ whole genome shotgun (WGS) entry which is preliminary data.</text>
</comment>
<evidence type="ECO:0000313" key="2">
    <source>
        <dbReference type="EMBL" id="MPC49729.1"/>
    </source>
</evidence>